<reference evidence="1 2" key="1">
    <citation type="journal article" date="2023" name="Plants (Basel)">
        <title>Bridging the Gap: Combining Genomics and Transcriptomics Approaches to Understand Stylosanthes scabra, an Orphan Legume from the Brazilian Caatinga.</title>
        <authorList>
            <person name="Ferreira-Neto J.R.C."/>
            <person name="da Silva M.D."/>
            <person name="Binneck E."/>
            <person name="de Melo N.F."/>
            <person name="da Silva R.H."/>
            <person name="de Melo A.L.T.M."/>
            <person name="Pandolfi V."/>
            <person name="Bustamante F.O."/>
            <person name="Brasileiro-Vidal A.C."/>
            <person name="Benko-Iseppon A.M."/>
        </authorList>
    </citation>
    <scope>NUCLEOTIDE SEQUENCE [LARGE SCALE GENOMIC DNA]</scope>
    <source>
        <tissue evidence="1">Leaves</tissue>
    </source>
</reference>
<proteinExistence type="predicted"/>
<comment type="caution">
    <text evidence="1">The sequence shown here is derived from an EMBL/GenBank/DDBJ whole genome shotgun (WGS) entry which is preliminary data.</text>
</comment>
<evidence type="ECO:0000313" key="2">
    <source>
        <dbReference type="Proteomes" id="UP001341840"/>
    </source>
</evidence>
<sequence>MEAATICDRVFYGVILEPQCLDGEPNLILLGTKILIIQFIGQWDESRFEGVVRVSEEKIHDSKNKCRVKDNRQKLGLKAMMCCVCGK</sequence>
<feature type="non-terminal residue" evidence="1">
    <location>
        <position position="87"/>
    </location>
</feature>
<evidence type="ECO:0000313" key="1">
    <source>
        <dbReference type="EMBL" id="MED6212470.1"/>
    </source>
</evidence>
<protein>
    <submittedName>
        <fullName evidence="1">Uncharacterized protein</fullName>
    </submittedName>
</protein>
<accession>A0ABU6YPY3</accession>
<name>A0ABU6YPY3_9FABA</name>
<organism evidence="1 2">
    <name type="scientific">Stylosanthes scabra</name>
    <dbReference type="NCBI Taxonomy" id="79078"/>
    <lineage>
        <taxon>Eukaryota</taxon>
        <taxon>Viridiplantae</taxon>
        <taxon>Streptophyta</taxon>
        <taxon>Embryophyta</taxon>
        <taxon>Tracheophyta</taxon>
        <taxon>Spermatophyta</taxon>
        <taxon>Magnoliopsida</taxon>
        <taxon>eudicotyledons</taxon>
        <taxon>Gunneridae</taxon>
        <taxon>Pentapetalae</taxon>
        <taxon>rosids</taxon>
        <taxon>fabids</taxon>
        <taxon>Fabales</taxon>
        <taxon>Fabaceae</taxon>
        <taxon>Papilionoideae</taxon>
        <taxon>50 kb inversion clade</taxon>
        <taxon>dalbergioids sensu lato</taxon>
        <taxon>Dalbergieae</taxon>
        <taxon>Pterocarpus clade</taxon>
        <taxon>Stylosanthes</taxon>
    </lineage>
</organism>
<dbReference type="Proteomes" id="UP001341840">
    <property type="component" value="Unassembled WGS sequence"/>
</dbReference>
<dbReference type="EMBL" id="JASCZI010242981">
    <property type="protein sequence ID" value="MED6212470.1"/>
    <property type="molecule type" value="Genomic_DNA"/>
</dbReference>
<keyword evidence="2" id="KW-1185">Reference proteome</keyword>
<gene>
    <name evidence="1" type="ORF">PIB30_083568</name>
</gene>